<evidence type="ECO:0000256" key="1">
    <source>
        <dbReference type="SAM" id="MobiDB-lite"/>
    </source>
</evidence>
<evidence type="ECO:0000313" key="3">
    <source>
        <dbReference type="Proteomes" id="UP000245829"/>
    </source>
</evidence>
<sequence>MSLRNHGFRAVLKGINKHGDHSRATKKKSKNVGEQPRTEDLMGKMLSEMSSKIDAVETSLTEVQKKKVKLLSA</sequence>
<gene>
    <name evidence="2" type="ORF">NZNM25_08900</name>
</gene>
<comment type="caution">
    <text evidence="2">The sequence shown here is derived from an EMBL/GenBank/DDBJ whole genome shotgun (WGS) entry which is preliminary data.</text>
</comment>
<dbReference type="EMBL" id="BGKI01000004">
    <property type="protein sequence ID" value="GBH34099.1"/>
    <property type="molecule type" value="Genomic_DNA"/>
</dbReference>
<dbReference type="Proteomes" id="UP000245829">
    <property type="component" value="Unassembled WGS sequence"/>
</dbReference>
<dbReference type="RefSeq" id="WP_109876728.1">
    <property type="nucleotide sequence ID" value="NZ_AP026695.1"/>
</dbReference>
<protein>
    <submittedName>
        <fullName evidence="2">Uncharacterized protein</fullName>
    </submittedName>
</protein>
<organism evidence="2 3">
    <name type="scientific">Nitrosopumilus zosterae</name>
    <dbReference type="NCBI Taxonomy" id="718286"/>
    <lineage>
        <taxon>Archaea</taxon>
        <taxon>Nitrososphaerota</taxon>
        <taxon>Nitrososphaeria</taxon>
        <taxon>Nitrosopumilales</taxon>
        <taxon>Nitrosopumilaceae</taxon>
        <taxon>Nitrosopumilus</taxon>
    </lineage>
</organism>
<dbReference type="AlphaFoldDB" id="A0A2S2KR19"/>
<keyword evidence="3" id="KW-1185">Reference proteome</keyword>
<feature type="region of interest" description="Disordered" evidence="1">
    <location>
        <begin position="13"/>
        <end position="39"/>
    </location>
</feature>
<accession>A0A2S2KR19</accession>
<dbReference type="GeneID" id="76208780"/>
<reference evidence="2 3" key="1">
    <citation type="submission" date="2018-05" db="EMBL/GenBank/DDBJ databases">
        <title>genome sequencing of Nitrosopumilus sp. NM25.</title>
        <authorList>
            <person name="Mori K."/>
            <person name="Nakagawa T."/>
        </authorList>
    </citation>
    <scope>NUCLEOTIDE SEQUENCE [LARGE SCALE GENOMIC DNA]</scope>
    <source>
        <strain evidence="2 3">NM25</strain>
    </source>
</reference>
<evidence type="ECO:0000313" key="2">
    <source>
        <dbReference type="EMBL" id="GBH34099.1"/>
    </source>
</evidence>
<proteinExistence type="predicted"/>
<name>A0A2S2KR19_9ARCH</name>